<dbReference type="InterPro" id="IPR013083">
    <property type="entry name" value="Znf_RING/FYVE/PHD"/>
</dbReference>
<keyword evidence="6" id="KW-1133">Transmembrane helix</keyword>
<evidence type="ECO:0000256" key="4">
    <source>
        <dbReference type="ARBA" id="ARBA00022771"/>
    </source>
</evidence>
<accession>A0ABN7VD86</accession>
<evidence type="ECO:0000256" key="2">
    <source>
        <dbReference type="ARBA" id="ARBA00022692"/>
    </source>
</evidence>
<organism evidence="10 11">
    <name type="scientific">Gigaspora margarita</name>
    <dbReference type="NCBI Taxonomy" id="4874"/>
    <lineage>
        <taxon>Eukaryota</taxon>
        <taxon>Fungi</taxon>
        <taxon>Fungi incertae sedis</taxon>
        <taxon>Mucoromycota</taxon>
        <taxon>Glomeromycotina</taxon>
        <taxon>Glomeromycetes</taxon>
        <taxon>Diversisporales</taxon>
        <taxon>Gigasporaceae</taxon>
        <taxon>Gigaspora</taxon>
    </lineage>
</organism>
<reference evidence="10 11" key="1">
    <citation type="submission" date="2021-06" db="EMBL/GenBank/DDBJ databases">
        <authorList>
            <person name="Kallberg Y."/>
            <person name="Tangrot J."/>
            <person name="Rosling A."/>
        </authorList>
    </citation>
    <scope>NUCLEOTIDE SEQUENCE [LARGE SCALE GENOMIC DNA]</scope>
    <source>
        <strain evidence="10 11">120-4 pot B 10/14</strain>
    </source>
</reference>
<evidence type="ECO:0000259" key="9">
    <source>
        <dbReference type="PROSITE" id="PS50089"/>
    </source>
</evidence>
<dbReference type="Gene3D" id="3.30.40.10">
    <property type="entry name" value="Zinc/RING finger domain, C3HC4 (zinc finger)"/>
    <property type="match status" value="1"/>
</dbReference>
<evidence type="ECO:0000256" key="5">
    <source>
        <dbReference type="ARBA" id="ARBA00022833"/>
    </source>
</evidence>
<keyword evidence="2" id="KW-0812">Transmembrane</keyword>
<dbReference type="Pfam" id="PF13639">
    <property type="entry name" value="zf-RING_2"/>
    <property type="match status" value="1"/>
</dbReference>
<dbReference type="InterPro" id="IPR001841">
    <property type="entry name" value="Znf_RING"/>
</dbReference>
<keyword evidence="7" id="KW-0472">Membrane</keyword>
<keyword evidence="4 8" id="KW-0863">Zinc-finger</keyword>
<proteinExistence type="predicted"/>
<evidence type="ECO:0000256" key="6">
    <source>
        <dbReference type="ARBA" id="ARBA00022989"/>
    </source>
</evidence>
<sequence>MSIKNSSNSSTSPIICKLNCMSNPSPETEFNGSLTWWPPTSSLGNSLIVYIKCDGNSTLNIISAQGSNRTIAIILSYDGKPCTLPSTSTDIIIPLFNEVNNDCHSNKSDSNFPGIDATIKFNGSPNKGSVTTTSDSTAQGYQIAMNRFRPSTDDQDQDDNNPKSGITKAVLEIIVEHHHHNNSIISIPEIASPITEEQLTCPICLGDFESGEELRLLPCHHQYHTSCIDPWLLDISPLCPMCKADYTSWNNNSISTLNEIASRSSISIGSVGVLSEAIGADITTTTQNEIDISTNNFPHFRWAKYLKAIRRAESRIRRWTYSGG</sequence>
<evidence type="ECO:0000256" key="8">
    <source>
        <dbReference type="PROSITE-ProRule" id="PRU00175"/>
    </source>
</evidence>
<keyword evidence="5" id="KW-0862">Zinc</keyword>
<dbReference type="SMART" id="SM00184">
    <property type="entry name" value="RING"/>
    <property type="match status" value="1"/>
</dbReference>
<keyword evidence="11" id="KW-1185">Reference proteome</keyword>
<dbReference type="Proteomes" id="UP000789901">
    <property type="component" value="Unassembled WGS sequence"/>
</dbReference>
<dbReference type="PANTHER" id="PTHR47168">
    <property type="entry name" value="RING ZINC FINGER DOMAIN SUPERFAMILY PROTEIN-RELATED"/>
    <property type="match status" value="1"/>
</dbReference>
<dbReference type="EMBL" id="CAJVQB010012846">
    <property type="protein sequence ID" value="CAG8758314.1"/>
    <property type="molecule type" value="Genomic_DNA"/>
</dbReference>
<evidence type="ECO:0000313" key="11">
    <source>
        <dbReference type="Proteomes" id="UP000789901"/>
    </source>
</evidence>
<evidence type="ECO:0000313" key="10">
    <source>
        <dbReference type="EMBL" id="CAG8758314.1"/>
    </source>
</evidence>
<protein>
    <submittedName>
        <fullName evidence="10">42082_t:CDS:1</fullName>
    </submittedName>
</protein>
<dbReference type="SUPFAM" id="SSF57850">
    <property type="entry name" value="RING/U-box"/>
    <property type="match status" value="1"/>
</dbReference>
<keyword evidence="3" id="KW-0479">Metal-binding</keyword>
<evidence type="ECO:0000256" key="7">
    <source>
        <dbReference type="ARBA" id="ARBA00023136"/>
    </source>
</evidence>
<name>A0ABN7VD86_GIGMA</name>
<dbReference type="PROSITE" id="PS50089">
    <property type="entry name" value="ZF_RING_2"/>
    <property type="match status" value="1"/>
</dbReference>
<feature type="domain" description="RING-type" evidence="9">
    <location>
        <begin position="201"/>
        <end position="243"/>
    </location>
</feature>
<evidence type="ECO:0000256" key="1">
    <source>
        <dbReference type="ARBA" id="ARBA00004167"/>
    </source>
</evidence>
<comment type="caution">
    <text evidence="10">The sequence shown here is derived from an EMBL/GenBank/DDBJ whole genome shotgun (WGS) entry which is preliminary data.</text>
</comment>
<comment type="subcellular location">
    <subcellularLocation>
        <location evidence="1">Membrane</location>
        <topology evidence="1">Single-pass membrane protein</topology>
    </subcellularLocation>
</comment>
<dbReference type="InterPro" id="IPR051653">
    <property type="entry name" value="E3_ligase_sorting_rcpt"/>
</dbReference>
<dbReference type="PANTHER" id="PTHR47168:SF1">
    <property type="entry name" value="OS02G0798600 PROTEIN"/>
    <property type="match status" value="1"/>
</dbReference>
<gene>
    <name evidence="10" type="ORF">GMARGA_LOCUS17170</name>
</gene>
<evidence type="ECO:0000256" key="3">
    <source>
        <dbReference type="ARBA" id="ARBA00022723"/>
    </source>
</evidence>